<name>A0A3S5IRD5_TRYRA</name>
<keyword evidence="1" id="KW-0560">Oxidoreductase</keyword>
<gene>
    <name evidence="1" type="ORF">TraAM80_04198</name>
</gene>
<comment type="caution">
    <text evidence="1">The sequence shown here is derived from an EMBL/GenBank/DDBJ whole genome shotgun (WGS) entry which is preliminary data.</text>
</comment>
<dbReference type="Proteomes" id="UP000283634">
    <property type="component" value="Unassembled WGS sequence"/>
</dbReference>
<dbReference type="EC" id="1.1.99.1" evidence="1"/>
<dbReference type="AlphaFoldDB" id="A0A3S5IRD5"/>
<dbReference type="VEuPathDB" id="TriTrypDB:TRSC58_00690"/>
<evidence type="ECO:0000313" key="1">
    <source>
        <dbReference type="EMBL" id="RNF06044.1"/>
    </source>
</evidence>
<dbReference type="GeneID" id="40328131"/>
<dbReference type="SUPFAM" id="SSF54373">
    <property type="entry name" value="FAD-linked reductases, C-terminal domain"/>
    <property type="match status" value="1"/>
</dbReference>
<dbReference type="OrthoDB" id="269227at2759"/>
<keyword evidence="2" id="KW-1185">Reference proteome</keyword>
<accession>A0A3S5IRD5</accession>
<proteinExistence type="predicted"/>
<sequence>MGACGSVVEPPEVGGNLIQLSAATIVFGVASGANLHSKPMSWRNAPYMWRQWPEYNEDGTGVFASLAEAVFFVGSTPAAASPDLSLTFFATPNVLWCGWRPFDGFAVRVAHHYSESRGEVDVVDVHRLRITSRMFAVQHDVQCMDEGVRWVGSLVTDARYAHHTDAQGRPTSPFASLGVHVRHPRSALHTQRGAAAFLAQYA</sequence>
<evidence type="ECO:0000313" key="2">
    <source>
        <dbReference type="Proteomes" id="UP000283634"/>
    </source>
</evidence>
<reference evidence="1 2" key="1">
    <citation type="journal article" date="2018" name="BMC Genomics">
        <title>Genomic comparison of Trypanosoma conorhini and Trypanosoma rangeli to Trypanosoma cruzi strains of high and low virulence.</title>
        <authorList>
            <person name="Bradwell K.R."/>
            <person name="Koparde V.N."/>
            <person name="Matveyev A.V."/>
            <person name="Serrano M.G."/>
            <person name="Alves J.M."/>
            <person name="Parikh H."/>
            <person name="Huang B."/>
            <person name="Lee V."/>
            <person name="Espinosa-Alvarez O."/>
            <person name="Ortiz P.A."/>
            <person name="Costa-Martins A.G."/>
            <person name="Teixeira M.M."/>
            <person name="Buck G.A."/>
        </authorList>
    </citation>
    <scope>NUCLEOTIDE SEQUENCE [LARGE SCALE GENOMIC DNA]</scope>
    <source>
        <strain evidence="1 2">AM80</strain>
    </source>
</reference>
<dbReference type="RefSeq" id="XP_029239035.1">
    <property type="nucleotide sequence ID" value="XM_029381133.1"/>
</dbReference>
<protein>
    <submittedName>
        <fullName evidence="1">Oxidoreductase</fullName>
        <ecNumber evidence="1">1.1.99.1</ecNumber>
    </submittedName>
</protein>
<organism evidence="1 2">
    <name type="scientific">Trypanosoma rangeli</name>
    <dbReference type="NCBI Taxonomy" id="5698"/>
    <lineage>
        <taxon>Eukaryota</taxon>
        <taxon>Discoba</taxon>
        <taxon>Euglenozoa</taxon>
        <taxon>Kinetoplastea</taxon>
        <taxon>Metakinetoplastina</taxon>
        <taxon>Trypanosomatida</taxon>
        <taxon>Trypanosomatidae</taxon>
        <taxon>Trypanosoma</taxon>
        <taxon>Herpetosoma</taxon>
    </lineage>
</organism>
<dbReference type="Gene3D" id="3.30.560.10">
    <property type="entry name" value="Glucose Oxidase, domain 3"/>
    <property type="match status" value="1"/>
</dbReference>
<dbReference type="EMBL" id="MKGL01000119">
    <property type="protein sequence ID" value="RNF06044.1"/>
    <property type="molecule type" value="Genomic_DNA"/>
</dbReference>
<dbReference type="OMA" id="VAHHYSE"/>
<dbReference type="GO" id="GO:0008812">
    <property type="term" value="F:choline dehydrogenase activity"/>
    <property type="evidence" value="ECO:0007669"/>
    <property type="project" value="UniProtKB-EC"/>
</dbReference>